<evidence type="ECO:0000313" key="3">
    <source>
        <dbReference type="EMBL" id="WNM22222.1"/>
    </source>
</evidence>
<keyword evidence="1" id="KW-0472">Membrane</keyword>
<dbReference type="EMBL" id="CP134890">
    <property type="protein sequence ID" value="WNM22222.1"/>
    <property type="molecule type" value="Genomic_DNA"/>
</dbReference>
<dbReference type="AlphaFoldDB" id="A0AA96EZ75"/>
<dbReference type="Proteomes" id="UP001304515">
    <property type="component" value="Chromosome"/>
</dbReference>
<feature type="transmembrane region" description="Helical" evidence="1">
    <location>
        <begin position="55"/>
        <end position="74"/>
    </location>
</feature>
<gene>
    <name evidence="3" type="ORF">RN605_02405</name>
    <name evidence="2" type="ORF">RN608_09105</name>
</gene>
<organism evidence="2">
    <name type="scientific">Flavobacterium capsici</name>
    <dbReference type="NCBI Taxonomy" id="3075618"/>
    <lineage>
        <taxon>Bacteria</taxon>
        <taxon>Pseudomonadati</taxon>
        <taxon>Bacteroidota</taxon>
        <taxon>Flavobacteriia</taxon>
        <taxon>Flavobacteriales</taxon>
        <taxon>Flavobacteriaceae</taxon>
        <taxon>Flavobacterium</taxon>
    </lineage>
</organism>
<keyword evidence="4" id="KW-1185">Reference proteome</keyword>
<dbReference type="RefSeq" id="WP_313321873.1">
    <property type="nucleotide sequence ID" value="NZ_CP134878.1"/>
</dbReference>
<keyword evidence="1" id="KW-0812">Transmembrane</keyword>
<dbReference type="EMBL" id="CP134878">
    <property type="protein sequence ID" value="WNM18170.1"/>
    <property type="molecule type" value="Genomic_DNA"/>
</dbReference>
<reference evidence="2 4" key="1">
    <citation type="submission" date="2023-09" db="EMBL/GenBank/DDBJ databases">
        <title>Flavobacterium sp. a novel bacteria isolate from Pepper rhizosphere.</title>
        <authorList>
            <person name="Peng Y."/>
            <person name="Lee J."/>
        </authorList>
    </citation>
    <scope>NUCLEOTIDE SEQUENCE</scope>
    <source>
        <strain evidence="2">PMR2A8</strain>
        <strain evidence="3 4">PMTSA4</strain>
    </source>
</reference>
<name>A0AA96EZ75_9FLAO</name>
<keyword evidence="1" id="KW-1133">Transmembrane helix</keyword>
<feature type="transmembrane region" description="Helical" evidence="1">
    <location>
        <begin position="31"/>
        <end position="49"/>
    </location>
</feature>
<proteinExistence type="predicted"/>
<sequence length="91" mass="11035">MELEYSLNEEDYLTQQLYSASKSDRVKKQRFKSRLLVALIFISLSYLFYAKEDNFLMYYFAGFSILTFIFYPYYQKKALLQTLSKVYNRNL</sequence>
<protein>
    <submittedName>
        <fullName evidence="2">Uncharacterized protein</fullName>
    </submittedName>
</protein>
<evidence type="ECO:0000256" key="1">
    <source>
        <dbReference type="SAM" id="Phobius"/>
    </source>
</evidence>
<dbReference type="KEGG" id="fcj:RN605_02405"/>
<evidence type="ECO:0000313" key="2">
    <source>
        <dbReference type="EMBL" id="WNM18170.1"/>
    </source>
</evidence>
<evidence type="ECO:0000313" key="4">
    <source>
        <dbReference type="Proteomes" id="UP001304515"/>
    </source>
</evidence>
<accession>A0AA96EZ75</accession>
<accession>A0AA96F1N5</accession>